<evidence type="ECO:0000256" key="1">
    <source>
        <dbReference type="ARBA" id="ARBA00022729"/>
    </source>
</evidence>
<proteinExistence type="predicted"/>
<evidence type="ECO:0000313" key="9">
    <source>
        <dbReference type="EMBL" id="GAA4837876.1"/>
    </source>
</evidence>
<dbReference type="Pfam" id="PF09312">
    <property type="entry name" value="SurA_N"/>
    <property type="match status" value="1"/>
</dbReference>
<evidence type="ECO:0000256" key="3">
    <source>
        <dbReference type="ARBA" id="ARBA00023110"/>
    </source>
</evidence>
<dbReference type="PROSITE" id="PS50198">
    <property type="entry name" value="PPIC_PPIASE_2"/>
    <property type="match status" value="2"/>
</dbReference>
<feature type="signal peptide" evidence="7">
    <location>
        <begin position="1"/>
        <end position="21"/>
    </location>
</feature>
<dbReference type="InterPro" id="IPR046357">
    <property type="entry name" value="PPIase_dom_sf"/>
</dbReference>
<evidence type="ECO:0000256" key="7">
    <source>
        <dbReference type="SAM" id="SignalP"/>
    </source>
</evidence>
<dbReference type="InterPro" id="IPR027304">
    <property type="entry name" value="Trigger_fact/SurA_dom_sf"/>
</dbReference>
<dbReference type="InterPro" id="IPR023058">
    <property type="entry name" value="PPIase_PpiC_CS"/>
</dbReference>
<dbReference type="InterPro" id="IPR000297">
    <property type="entry name" value="PPIase_PpiC"/>
</dbReference>
<comment type="caution">
    <text evidence="9">The sequence shown here is derived from an EMBL/GenBank/DDBJ whole genome shotgun (WGS) entry which is preliminary data.</text>
</comment>
<dbReference type="Proteomes" id="UP001500298">
    <property type="component" value="Unassembled WGS sequence"/>
</dbReference>
<dbReference type="SUPFAM" id="SSF54534">
    <property type="entry name" value="FKBP-like"/>
    <property type="match status" value="2"/>
</dbReference>
<feature type="domain" description="PpiC" evidence="8">
    <location>
        <begin position="173"/>
        <end position="273"/>
    </location>
</feature>
<dbReference type="RefSeq" id="WP_345372079.1">
    <property type="nucleotide sequence ID" value="NZ_BAABJX010000036.1"/>
</dbReference>
<reference evidence="10" key="1">
    <citation type="journal article" date="2019" name="Int. J. Syst. Evol. Microbiol.">
        <title>The Global Catalogue of Microorganisms (GCM) 10K type strain sequencing project: providing services to taxonomists for standard genome sequencing and annotation.</title>
        <authorList>
            <consortium name="The Broad Institute Genomics Platform"/>
            <consortium name="The Broad Institute Genome Sequencing Center for Infectious Disease"/>
            <person name="Wu L."/>
            <person name="Ma J."/>
        </authorList>
    </citation>
    <scope>NUCLEOTIDE SEQUENCE [LARGE SCALE GENOMIC DNA]</scope>
    <source>
        <strain evidence="10">JCM 18326</strain>
    </source>
</reference>
<evidence type="ECO:0000256" key="4">
    <source>
        <dbReference type="ARBA" id="ARBA00023186"/>
    </source>
</evidence>
<dbReference type="PANTHER" id="PTHR47637:SF1">
    <property type="entry name" value="CHAPERONE SURA"/>
    <property type="match status" value="1"/>
</dbReference>
<gene>
    <name evidence="9" type="ORF">GCM10023331_23750</name>
</gene>
<keyword evidence="5 6" id="KW-0413">Isomerase</keyword>
<keyword evidence="1 7" id="KW-0732">Signal</keyword>
<dbReference type="Gene3D" id="3.10.50.40">
    <property type="match status" value="2"/>
</dbReference>
<keyword evidence="2" id="KW-0574">Periplasm</keyword>
<evidence type="ECO:0000256" key="5">
    <source>
        <dbReference type="ARBA" id="ARBA00023235"/>
    </source>
</evidence>
<evidence type="ECO:0000256" key="6">
    <source>
        <dbReference type="PROSITE-ProRule" id="PRU00278"/>
    </source>
</evidence>
<dbReference type="Gene3D" id="1.10.4030.10">
    <property type="entry name" value="Porin chaperone SurA, peptide-binding domain"/>
    <property type="match status" value="1"/>
</dbReference>
<dbReference type="PANTHER" id="PTHR47637">
    <property type="entry name" value="CHAPERONE SURA"/>
    <property type="match status" value="1"/>
</dbReference>
<evidence type="ECO:0000313" key="10">
    <source>
        <dbReference type="Proteomes" id="UP001500298"/>
    </source>
</evidence>
<dbReference type="SUPFAM" id="SSF109998">
    <property type="entry name" value="Triger factor/SurA peptide-binding domain-like"/>
    <property type="match status" value="1"/>
</dbReference>
<feature type="domain" description="PpiC" evidence="8">
    <location>
        <begin position="276"/>
        <end position="372"/>
    </location>
</feature>
<dbReference type="GO" id="GO:0016853">
    <property type="term" value="F:isomerase activity"/>
    <property type="evidence" value="ECO:0007669"/>
    <property type="project" value="UniProtKB-KW"/>
</dbReference>
<organism evidence="9 10">
    <name type="scientific">Algivirga pacifica</name>
    <dbReference type="NCBI Taxonomy" id="1162670"/>
    <lineage>
        <taxon>Bacteria</taxon>
        <taxon>Pseudomonadati</taxon>
        <taxon>Bacteroidota</taxon>
        <taxon>Cytophagia</taxon>
        <taxon>Cytophagales</taxon>
        <taxon>Flammeovirgaceae</taxon>
        <taxon>Algivirga</taxon>
    </lineage>
</organism>
<evidence type="ECO:0000256" key="2">
    <source>
        <dbReference type="ARBA" id="ARBA00022764"/>
    </source>
</evidence>
<dbReference type="PROSITE" id="PS01096">
    <property type="entry name" value="PPIC_PPIASE_1"/>
    <property type="match status" value="1"/>
</dbReference>
<name>A0ABP9DDG8_9BACT</name>
<protein>
    <submittedName>
        <fullName evidence="9">Peptidylprolyl isomerase</fullName>
    </submittedName>
</protein>
<sequence length="448" mass="51443">MKYLISTFFLSVFLFGHSLLAQEQVVDKIVAKVDNHIILLSEVEAMYQQMLSNGEYPPNKEEAKCEILKSLIMNKVLYAKAEIDSIAVDDAGVEQEMDRRMQYMILQIGSQEKLEKTYGMSMGELRDDLREQVKEQMTVQNMQRQIINDVKITPKEIEKFYEAIPDSEVPFLSAEVQVGQIVLEPEVSKSEKEKVKEQLMQIKQRVLDGEDFATLAKQYSEDYGSGRKGGELGWHGRGELVPEFEEVALTIEEGEIANPVESEFGYHLIQLMERRGNRFNARHILIRPKSNSKDLEQAYAKADSVRGLILADSMTFPEAAQEFSVDQQTRANAGYFTNQLTGSSMVSTDELEPTVFFTIDTMTVGNITKPMQYRTAEGKEAVRILYYKDYKEPHTANLKDDFQKLYQLTLNARKNDILQEWVKKARKDVYVEIDDKFKGCAFIEEFKN</sequence>
<dbReference type="Pfam" id="PF00639">
    <property type="entry name" value="Rotamase"/>
    <property type="match status" value="2"/>
</dbReference>
<accession>A0ABP9DDG8</accession>
<dbReference type="InterPro" id="IPR050280">
    <property type="entry name" value="OMP_Chaperone_SurA"/>
</dbReference>
<keyword evidence="4" id="KW-0143">Chaperone</keyword>
<keyword evidence="10" id="KW-1185">Reference proteome</keyword>
<feature type="chain" id="PRO_5045707731" evidence="7">
    <location>
        <begin position="22"/>
        <end position="448"/>
    </location>
</feature>
<keyword evidence="3 6" id="KW-0697">Rotamase</keyword>
<evidence type="ECO:0000259" key="8">
    <source>
        <dbReference type="PROSITE" id="PS50198"/>
    </source>
</evidence>
<dbReference type="InterPro" id="IPR015391">
    <property type="entry name" value="SurA_N"/>
</dbReference>
<dbReference type="EMBL" id="BAABJX010000036">
    <property type="protein sequence ID" value="GAA4837876.1"/>
    <property type="molecule type" value="Genomic_DNA"/>
</dbReference>